<dbReference type="InterPro" id="IPR006047">
    <property type="entry name" value="GH13_cat_dom"/>
</dbReference>
<dbReference type="RefSeq" id="WP_090714615.1">
    <property type="nucleotide sequence ID" value="NZ_CBCSKY010000025.1"/>
</dbReference>
<dbReference type="Gene3D" id="2.60.40.1180">
    <property type="entry name" value="Golgi alpha-mannosidase II"/>
    <property type="match status" value="1"/>
</dbReference>
<dbReference type="CDD" id="cd02857">
    <property type="entry name" value="E_set_CDase_PDE_N"/>
    <property type="match status" value="1"/>
</dbReference>
<evidence type="ECO:0000259" key="4">
    <source>
        <dbReference type="SMART" id="SM00642"/>
    </source>
</evidence>
<dbReference type="Proteomes" id="UP000199050">
    <property type="component" value="Unassembled WGS sequence"/>
</dbReference>
<evidence type="ECO:0000256" key="1">
    <source>
        <dbReference type="ARBA" id="ARBA00008061"/>
    </source>
</evidence>
<reference evidence="6" key="1">
    <citation type="submission" date="2016-10" db="EMBL/GenBank/DDBJ databases">
        <authorList>
            <person name="Varghese N."/>
            <person name="Submissions S."/>
        </authorList>
    </citation>
    <scope>NUCLEOTIDE SEQUENCE [LARGE SCALE GENOMIC DNA]</scope>
    <source>
        <strain evidence="6">CGMCC 1.11012</strain>
    </source>
</reference>
<protein>
    <submittedName>
        <fullName evidence="5">Glycosidase</fullName>
    </submittedName>
</protein>
<dbReference type="Gene3D" id="3.90.400.10">
    <property type="entry name" value="Oligo-1,6-glucosidase, Domain 2"/>
    <property type="match status" value="1"/>
</dbReference>
<dbReference type="PANTHER" id="PTHR10357">
    <property type="entry name" value="ALPHA-AMYLASE FAMILY MEMBER"/>
    <property type="match status" value="1"/>
</dbReference>
<dbReference type="GO" id="GO:0005975">
    <property type="term" value="P:carbohydrate metabolic process"/>
    <property type="evidence" value="ECO:0007669"/>
    <property type="project" value="InterPro"/>
</dbReference>
<dbReference type="Pfam" id="PF02903">
    <property type="entry name" value="Alpha-amylase_N"/>
    <property type="match status" value="1"/>
</dbReference>
<dbReference type="InterPro" id="IPR014756">
    <property type="entry name" value="Ig_E-set"/>
</dbReference>
<dbReference type="InterPro" id="IPR013780">
    <property type="entry name" value="Glyco_hydro_b"/>
</dbReference>
<dbReference type="EMBL" id="FNDX01000012">
    <property type="protein sequence ID" value="SDJ12312.1"/>
    <property type="molecule type" value="Genomic_DNA"/>
</dbReference>
<name>A0A1G8R5R1_9BACL</name>
<evidence type="ECO:0000313" key="6">
    <source>
        <dbReference type="Proteomes" id="UP000199050"/>
    </source>
</evidence>
<evidence type="ECO:0000256" key="3">
    <source>
        <dbReference type="ARBA" id="ARBA00023295"/>
    </source>
</evidence>
<dbReference type="Gene3D" id="3.20.20.80">
    <property type="entry name" value="Glycosidases"/>
    <property type="match status" value="1"/>
</dbReference>
<proteinExistence type="inferred from homology"/>
<evidence type="ECO:0000313" key="5">
    <source>
        <dbReference type="EMBL" id="SDJ12312.1"/>
    </source>
</evidence>
<dbReference type="OrthoDB" id="9805159at2"/>
<accession>A0A1G8R5R1</accession>
<organism evidence="5 6">
    <name type="scientific">Paenibacillus typhae</name>
    <dbReference type="NCBI Taxonomy" id="1174501"/>
    <lineage>
        <taxon>Bacteria</taxon>
        <taxon>Bacillati</taxon>
        <taxon>Bacillota</taxon>
        <taxon>Bacilli</taxon>
        <taxon>Bacillales</taxon>
        <taxon>Paenibacillaceae</taxon>
        <taxon>Paenibacillus</taxon>
    </lineage>
</organism>
<dbReference type="GO" id="GO:0004553">
    <property type="term" value="F:hydrolase activity, hydrolyzing O-glycosyl compounds"/>
    <property type="evidence" value="ECO:0007669"/>
    <property type="project" value="InterPro"/>
</dbReference>
<dbReference type="InterPro" id="IPR032091">
    <property type="entry name" value="Malt_amylase-like_C"/>
</dbReference>
<dbReference type="SUPFAM" id="SSF81296">
    <property type="entry name" value="E set domains"/>
    <property type="match status" value="1"/>
</dbReference>
<dbReference type="Pfam" id="PF00128">
    <property type="entry name" value="Alpha-amylase"/>
    <property type="match status" value="1"/>
</dbReference>
<feature type="domain" description="Glycosyl hydrolase family 13 catalytic" evidence="4">
    <location>
        <begin position="151"/>
        <end position="509"/>
    </location>
</feature>
<dbReference type="AlphaFoldDB" id="A0A1G8R5R1"/>
<dbReference type="InterPro" id="IPR017853">
    <property type="entry name" value="GH"/>
</dbReference>
<dbReference type="InterPro" id="IPR013783">
    <property type="entry name" value="Ig-like_fold"/>
</dbReference>
<gene>
    <name evidence="5" type="ORF">SAMN05216192_1127</name>
</gene>
<keyword evidence="2" id="KW-0378">Hydrolase</keyword>
<dbReference type="STRING" id="1174501.SAMN05216192_1127"/>
<keyword evidence="3 5" id="KW-0326">Glycosidase</keyword>
<keyword evidence="6" id="KW-1185">Reference proteome</keyword>
<dbReference type="Gene3D" id="2.60.40.10">
    <property type="entry name" value="Immunoglobulins"/>
    <property type="match status" value="1"/>
</dbReference>
<dbReference type="CDD" id="cd11338">
    <property type="entry name" value="AmyAc_CMD"/>
    <property type="match status" value="1"/>
</dbReference>
<evidence type="ECO:0000256" key="2">
    <source>
        <dbReference type="ARBA" id="ARBA00022801"/>
    </source>
</evidence>
<dbReference type="InterPro" id="IPR045857">
    <property type="entry name" value="O16G_dom_2"/>
</dbReference>
<dbReference type="SUPFAM" id="SSF51445">
    <property type="entry name" value="(Trans)glycosidases"/>
    <property type="match status" value="1"/>
</dbReference>
<dbReference type="PANTHER" id="PTHR10357:SF210">
    <property type="entry name" value="MALTODEXTRIN GLUCOSIDASE"/>
    <property type="match status" value="1"/>
</dbReference>
<dbReference type="SMART" id="SM00642">
    <property type="entry name" value="Aamy"/>
    <property type="match status" value="1"/>
</dbReference>
<comment type="similarity">
    <text evidence="1">Belongs to the glycosyl hydrolase 13 family.</text>
</comment>
<dbReference type="SUPFAM" id="SSF51011">
    <property type="entry name" value="Glycosyl hydrolase domain"/>
    <property type="match status" value="1"/>
</dbReference>
<dbReference type="Pfam" id="PF16657">
    <property type="entry name" value="Malt_amylase_C"/>
    <property type="match status" value="1"/>
</dbReference>
<dbReference type="InterPro" id="IPR004185">
    <property type="entry name" value="Glyco_hydro_13_lg-like_dom"/>
</dbReference>
<sequence length="595" mass="69739">MISNEQAISCANLTTNIHLESLHHVPHSNWAYPYDKDTFHLRVRTKKRNVERVYALTGDKYDWETYNREYELRKIGTDRLFDYWQTTVKPDHRRFSYAFRFHSGEERVWMTENGIHTQDPGAPNGFYDWPYIHEIDIFQAPEWAKSAVFYQIMPERFANGDTSNDPDDVAPWGDKPTRENFFGGDLQGIIDHLDYLEDLGITAIYLTPIFEAPTNHKYDTTDYMKVDPHFGDKELLKKLVEEAHSKGIRIVLDAVFNHIGSNSPQFKDVIEKGEHSKYADWFHINEFPVQVKDDKPNYDAFGFFAEMPKLNTANPETREYLLNIAEYWLKELGMDGWRLDVANEIDHRFWKEFRARIKAINPDAYIIGENWNDSLRWLHGDQFDSVMNYPLSDRLIEFMKSDDMDAQTFSEYISSLLMRYPQQANEVLFNLLASHDTARLLTQLGGDKRKLKLTVAFLLTFTGTPCIYYGDEIGLEGENDPDCRKCMIWEEDRQDRELHQTYKQLIRLRKEHPVLRTGEFGFLQSNPQERPLIYERYNDEEHCTVWMNPSGEPAALAQKLEGSWKDALTGESAKADNGEIRLELPPFSFRILIKE</sequence>